<reference evidence="1 2" key="1">
    <citation type="submission" date="2018-01" db="EMBL/GenBank/DDBJ databases">
        <title>The whole genome sequencing and assembly of Halobacillus litoralis ERB031 strain.</title>
        <authorList>
            <person name="Lee S.-J."/>
            <person name="Park M.-K."/>
            <person name="Kim J.-Y."/>
            <person name="Lee Y.-J."/>
            <person name="Yi H."/>
            <person name="Bahn Y.-S."/>
            <person name="Kim J.F."/>
            <person name="Lee D.-W."/>
        </authorList>
    </citation>
    <scope>NUCLEOTIDE SEQUENCE [LARGE SCALE GENOMIC DNA]</scope>
    <source>
        <strain evidence="1 2">ERB 031</strain>
    </source>
</reference>
<protein>
    <submittedName>
        <fullName evidence="1">Uncharacterized protein</fullName>
    </submittedName>
</protein>
<evidence type="ECO:0000313" key="2">
    <source>
        <dbReference type="Proteomes" id="UP000287756"/>
    </source>
</evidence>
<dbReference type="RefSeq" id="WP_128522659.1">
    <property type="nucleotide sequence ID" value="NZ_CP026118.1"/>
</dbReference>
<organism evidence="1 2">
    <name type="scientific">Halobacillus litoralis</name>
    <dbReference type="NCBI Taxonomy" id="45668"/>
    <lineage>
        <taxon>Bacteria</taxon>
        <taxon>Bacillati</taxon>
        <taxon>Bacillota</taxon>
        <taxon>Bacilli</taxon>
        <taxon>Bacillales</taxon>
        <taxon>Bacillaceae</taxon>
        <taxon>Halobacillus</taxon>
    </lineage>
</organism>
<evidence type="ECO:0000313" key="1">
    <source>
        <dbReference type="EMBL" id="QAS50896.1"/>
    </source>
</evidence>
<dbReference type="OrthoDB" id="2361368at2"/>
<sequence>MAFGVKRAELNTWKELVKAGEIAILTHFWLDERFPGCDTVTKVGCADLDKLEKWGNKHNLEAAWIHHDPYYPHFDLFGDRQYEILVKENCWNHIERFRLDKK</sequence>
<dbReference type="KEGG" id="hli:HLI_01125"/>
<dbReference type="Proteomes" id="UP000287756">
    <property type="component" value="Chromosome"/>
</dbReference>
<accession>A0A410M885</accession>
<proteinExistence type="predicted"/>
<gene>
    <name evidence="1" type="ORF">HLI_01125</name>
</gene>
<dbReference type="EMBL" id="CP026118">
    <property type="protein sequence ID" value="QAS50896.1"/>
    <property type="molecule type" value="Genomic_DNA"/>
</dbReference>
<name>A0A410M885_9BACI</name>
<dbReference type="AlphaFoldDB" id="A0A410M885"/>